<organism evidence="4 5">
    <name type="scientific">Halomarina rubra</name>
    <dbReference type="NCBI Taxonomy" id="2071873"/>
    <lineage>
        <taxon>Archaea</taxon>
        <taxon>Methanobacteriati</taxon>
        <taxon>Methanobacteriota</taxon>
        <taxon>Stenosarchaea group</taxon>
        <taxon>Halobacteria</taxon>
        <taxon>Halobacteriales</taxon>
        <taxon>Natronomonadaceae</taxon>
        <taxon>Halomarina</taxon>
    </lineage>
</organism>
<sequence>MTGERETGDGGVGAERTGHEHVGPPAPAGWPVGWEGATESVVTTLGPNDRWNVAALGLFAPADPTTDPGDSGGPDARVTARTWGRTRTWRNFRERGAGYVQFTRDPVDFVEAACTVREEDEPVLPSADAWVHVTVDAVAEGAAGETEWVEWALSPVEASVERRVVPTVDRAHAAVVEATVAASRLGVPGYEDARLRGRIEDCESVVDSCGGPRTREAWKRFEATLEDA</sequence>
<evidence type="ECO:0000259" key="2">
    <source>
        <dbReference type="Pfam" id="PF04289"/>
    </source>
</evidence>
<evidence type="ECO:0000259" key="3">
    <source>
        <dbReference type="Pfam" id="PF20766"/>
    </source>
</evidence>
<dbReference type="Gene3D" id="2.30.110.10">
    <property type="entry name" value="Electron Transport, Fmn-binding Protein, Chain A"/>
    <property type="match status" value="1"/>
</dbReference>
<gene>
    <name evidence="4" type="ORF">ACFSBT_17170</name>
</gene>
<feature type="domain" description="DUF447" evidence="3">
    <location>
        <begin position="170"/>
        <end position="220"/>
    </location>
</feature>
<dbReference type="Proteomes" id="UP001597187">
    <property type="component" value="Unassembled WGS sequence"/>
</dbReference>
<dbReference type="EMBL" id="JBHUDC010000008">
    <property type="protein sequence ID" value="MFD1515014.1"/>
    <property type="molecule type" value="Genomic_DNA"/>
</dbReference>
<dbReference type="InterPro" id="IPR007386">
    <property type="entry name" value="DUF447_N"/>
</dbReference>
<dbReference type="InterPro" id="IPR012349">
    <property type="entry name" value="Split_barrel_FMN-bd"/>
</dbReference>
<dbReference type="RefSeq" id="WP_379820289.1">
    <property type="nucleotide sequence ID" value="NZ_JALXFV010000008.1"/>
</dbReference>
<accession>A0ABD6AZ06</accession>
<dbReference type="SUPFAM" id="SSF50475">
    <property type="entry name" value="FMN-binding split barrel"/>
    <property type="match status" value="1"/>
</dbReference>
<dbReference type="Gene3D" id="1.20.58.290">
    <property type="entry name" value="Hypothetical membrane protein ta0354_69_121"/>
    <property type="match status" value="1"/>
</dbReference>
<evidence type="ECO:0000313" key="5">
    <source>
        <dbReference type="Proteomes" id="UP001597187"/>
    </source>
</evidence>
<proteinExistence type="predicted"/>
<feature type="domain" description="DUF447" evidence="2">
    <location>
        <begin position="38"/>
        <end position="161"/>
    </location>
</feature>
<evidence type="ECO:0000313" key="4">
    <source>
        <dbReference type="EMBL" id="MFD1515014.1"/>
    </source>
</evidence>
<dbReference type="AlphaFoldDB" id="A0ABD6AZ06"/>
<dbReference type="InterPro" id="IPR049288">
    <property type="entry name" value="DUF447_C"/>
</dbReference>
<name>A0ABD6AZ06_9EURY</name>
<comment type="caution">
    <text evidence="4">The sequence shown here is derived from an EMBL/GenBank/DDBJ whole genome shotgun (WGS) entry which is preliminary data.</text>
</comment>
<feature type="region of interest" description="Disordered" evidence="1">
    <location>
        <begin position="1"/>
        <end position="31"/>
    </location>
</feature>
<dbReference type="Pfam" id="PF20766">
    <property type="entry name" value="DUF447_C"/>
    <property type="match status" value="1"/>
</dbReference>
<reference evidence="4 5" key="1">
    <citation type="journal article" date="2019" name="Int. J. Syst. Evol. Microbiol.">
        <title>The Global Catalogue of Microorganisms (GCM) 10K type strain sequencing project: providing services to taxonomists for standard genome sequencing and annotation.</title>
        <authorList>
            <consortium name="The Broad Institute Genomics Platform"/>
            <consortium name="The Broad Institute Genome Sequencing Center for Infectious Disease"/>
            <person name="Wu L."/>
            <person name="Ma J."/>
        </authorList>
    </citation>
    <scope>NUCLEOTIDE SEQUENCE [LARGE SCALE GENOMIC DNA]</scope>
    <source>
        <strain evidence="4 5">CGMCC 1.12563</strain>
    </source>
</reference>
<dbReference type="Pfam" id="PF04289">
    <property type="entry name" value="DUF447_N"/>
    <property type="match status" value="1"/>
</dbReference>
<protein>
    <submittedName>
        <fullName evidence="4">DUF447 domain-containing protein</fullName>
    </submittedName>
</protein>
<evidence type="ECO:0000256" key="1">
    <source>
        <dbReference type="SAM" id="MobiDB-lite"/>
    </source>
</evidence>
<keyword evidence="5" id="KW-1185">Reference proteome</keyword>